<organism evidence="12 13">
    <name type="scientific">Acidocella aromatica</name>
    <dbReference type="NCBI Taxonomy" id="1303579"/>
    <lineage>
        <taxon>Bacteria</taxon>
        <taxon>Pseudomonadati</taxon>
        <taxon>Pseudomonadota</taxon>
        <taxon>Alphaproteobacteria</taxon>
        <taxon>Acetobacterales</taxon>
        <taxon>Acidocellaceae</taxon>
        <taxon>Acidocella</taxon>
    </lineage>
</organism>
<dbReference type="Pfam" id="PF07690">
    <property type="entry name" value="MFS_1"/>
    <property type="match status" value="1"/>
</dbReference>
<feature type="transmembrane region" description="Helical" evidence="11">
    <location>
        <begin position="241"/>
        <end position="260"/>
    </location>
</feature>
<dbReference type="AlphaFoldDB" id="A0A840V9M1"/>
<evidence type="ECO:0000256" key="3">
    <source>
        <dbReference type="ARBA" id="ARBA00009120"/>
    </source>
</evidence>
<keyword evidence="8 11" id="KW-0812">Transmembrane</keyword>
<dbReference type="GO" id="GO:1904659">
    <property type="term" value="P:D-glucose transmembrane transport"/>
    <property type="evidence" value="ECO:0007669"/>
    <property type="project" value="InterPro"/>
</dbReference>
<evidence type="ECO:0000256" key="6">
    <source>
        <dbReference type="ARBA" id="ARBA00022519"/>
    </source>
</evidence>
<dbReference type="InterPro" id="IPR050375">
    <property type="entry name" value="MFS_TsgA-like"/>
</dbReference>
<dbReference type="GO" id="GO:0055056">
    <property type="term" value="F:D-glucose transmembrane transporter activity"/>
    <property type="evidence" value="ECO:0007669"/>
    <property type="project" value="InterPro"/>
</dbReference>
<dbReference type="PANTHER" id="PTHR43702">
    <property type="entry name" value="L-FUCOSE-PROTON SYMPORTER"/>
    <property type="match status" value="1"/>
</dbReference>
<evidence type="ECO:0000256" key="10">
    <source>
        <dbReference type="ARBA" id="ARBA00023136"/>
    </source>
</evidence>
<evidence type="ECO:0000256" key="1">
    <source>
        <dbReference type="ARBA" id="ARBA00003321"/>
    </source>
</evidence>
<feature type="transmembrane region" description="Helical" evidence="11">
    <location>
        <begin position="418"/>
        <end position="438"/>
    </location>
</feature>
<evidence type="ECO:0000256" key="7">
    <source>
        <dbReference type="ARBA" id="ARBA00022597"/>
    </source>
</evidence>
<keyword evidence="5" id="KW-1003">Cell membrane</keyword>
<name>A0A840V9M1_9PROT</name>
<feature type="transmembrane region" description="Helical" evidence="11">
    <location>
        <begin position="357"/>
        <end position="381"/>
    </location>
</feature>
<dbReference type="GO" id="GO:0005886">
    <property type="term" value="C:plasma membrane"/>
    <property type="evidence" value="ECO:0007669"/>
    <property type="project" value="UniProtKB-SubCell"/>
</dbReference>
<gene>
    <name evidence="12" type="ORF">HNP71_000428</name>
</gene>
<feature type="transmembrane region" description="Helical" evidence="11">
    <location>
        <begin position="85"/>
        <end position="105"/>
    </location>
</feature>
<evidence type="ECO:0000313" key="12">
    <source>
        <dbReference type="EMBL" id="MBB5372204.1"/>
    </source>
</evidence>
<feature type="transmembrane region" description="Helical" evidence="11">
    <location>
        <begin position="393"/>
        <end position="412"/>
    </location>
</feature>
<evidence type="ECO:0000256" key="5">
    <source>
        <dbReference type="ARBA" id="ARBA00022475"/>
    </source>
</evidence>
<evidence type="ECO:0000256" key="8">
    <source>
        <dbReference type="ARBA" id="ARBA00022692"/>
    </source>
</evidence>
<feature type="transmembrane region" description="Helical" evidence="11">
    <location>
        <begin position="203"/>
        <end position="221"/>
    </location>
</feature>
<evidence type="ECO:0000313" key="13">
    <source>
        <dbReference type="Proteomes" id="UP000553706"/>
    </source>
</evidence>
<dbReference type="Gene3D" id="1.20.1250.20">
    <property type="entry name" value="MFS general substrate transporter like domains"/>
    <property type="match status" value="2"/>
</dbReference>
<keyword evidence="10 11" id="KW-0472">Membrane</keyword>
<keyword evidence="4" id="KW-0813">Transport</keyword>
<protein>
    <submittedName>
        <fullName evidence="12">FHS family L-fucose permease-like MFS transporter</fullName>
    </submittedName>
</protein>
<comment type="subcellular location">
    <subcellularLocation>
        <location evidence="2">Cell inner membrane</location>
        <topology evidence="2">Multi-pass membrane protein</topology>
    </subcellularLocation>
</comment>
<feature type="transmembrane region" description="Helical" evidence="11">
    <location>
        <begin position="299"/>
        <end position="321"/>
    </location>
</feature>
<dbReference type="CDD" id="cd17394">
    <property type="entry name" value="MFS_FucP_like"/>
    <property type="match status" value="1"/>
</dbReference>
<comment type="caution">
    <text evidence="12">The sequence shown here is derived from an EMBL/GenBank/DDBJ whole genome shotgun (WGS) entry which is preliminary data.</text>
</comment>
<dbReference type="Proteomes" id="UP000553706">
    <property type="component" value="Unassembled WGS sequence"/>
</dbReference>
<dbReference type="GO" id="GO:0005354">
    <property type="term" value="F:galactose transmembrane transporter activity"/>
    <property type="evidence" value="ECO:0007669"/>
    <property type="project" value="InterPro"/>
</dbReference>
<evidence type="ECO:0000256" key="4">
    <source>
        <dbReference type="ARBA" id="ARBA00022448"/>
    </source>
</evidence>
<dbReference type="EMBL" id="JACHFJ010000001">
    <property type="protein sequence ID" value="MBB5372204.1"/>
    <property type="molecule type" value="Genomic_DNA"/>
</dbReference>
<keyword evidence="13" id="KW-1185">Reference proteome</keyword>
<dbReference type="PANTHER" id="PTHR43702:SF3">
    <property type="entry name" value="PROTEIN TSGA"/>
    <property type="match status" value="1"/>
</dbReference>
<evidence type="ECO:0000256" key="11">
    <source>
        <dbReference type="SAM" id="Phobius"/>
    </source>
</evidence>
<dbReference type="InterPro" id="IPR011701">
    <property type="entry name" value="MFS"/>
</dbReference>
<feature type="transmembrane region" description="Helical" evidence="11">
    <location>
        <begin position="52"/>
        <end position="73"/>
    </location>
</feature>
<feature type="transmembrane region" description="Helical" evidence="11">
    <location>
        <begin position="20"/>
        <end position="40"/>
    </location>
</feature>
<keyword evidence="7" id="KW-0762">Sugar transport</keyword>
<reference evidence="12 13" key="1">
    <citation type="submission" date="2020-08" db="EMBL/GenBank/DDBJ databases">
        <title>Genomic Encyclopedia of Type Strains, Phase IV (KMG-IV): sequencing the most valuable type-strain genomes for metagenomic binning, comparative biology and taxonomic classification.</title>
        <authorList>
            <person name="Goeker M."/>
        </authorList>
    </citation>
    <scope>NUCLEOTIDE SEQUENCE [LARGE SCALE GENOMIC DNA]</scope>
    <source>
        <strain evidence="12 13">DSM 27026</strain>
    </source>
</reference>
<feature type="transmembrane region" description="Helical" evidence="11">
    <location>
        <begin position="333"/>
        <end position="351"/>
    </location>
</feature>
<keyword evidence="6" id="KW-0997">Cell inner membrane</keyword>
<evidence type="ECO:0000256" key="2">
    <source>
        <dbReference type="ARBA" id="ARBA00004429"/>
    </source>
</evidence>
<comment type="similarity">
    <text evidence="3">Belongs to the major facilitator superfamily. FHS transporter (TC 2.A.1.7) family.</text>
</comment>
<comment type="function">
    <text evidence="1">Intake of glucose and galactose.</text>
</comment>
<accession>A0A840V9M1</accession>
<dbReference type="InterPro" id="IPR036259">
    <property type="entry name" value="MFS_trans_sf"/>
</dbReference>
<dbReference type="RefSeq" id="WP_183265189.1">
    <property type="nucleotide sequence ID" value="NZ_JACHFJ010000001.1"/>
</dbReference>
<dbReference type="NCBIfam" id="TIGR01272">
    <property type="entry name" value="gluP"/>
    <property type="match status" value="1"/>
</dbReference>
<feature type="transmembrane region" description="Helical" evidence="11">
    <location>
        <begin position="153"/>
        <end position="174"/>
    </location>
</feature>
<evidence type="ECO:0000256" key="9">
    <source>
        <dbReference type="ARBA" id="ARBA00022989"/>
    </source>
</evidence>
<proteinExistence type="inferred from homology"/>
<dbReference type="InterPro" id="IPR005964">
    <property type="entry name" value="Glc/Gal_transptr_bac"/>
</dbReference>
<keyword evidence="9 11" id="KW-1133">Transmembrane helix</keyword>
<dbReference type="SUPFAM" id="SSF103473">
    <property type="entry name" value="MFS general substrate transporter"/>
    <property type="match status" value="1"/>
</dbReference>
<feature type="transmembrane region" description="Helical" evidence="11">
    <location>
        <begin position="112"/>
        <end position="133"/>
    </location>
</feature>
<sequence>MALAPQAHPQPTATVTRTGGGAMTGLVIFLFFAWGFVTVLNDPLIAKLKGLFSLNYAEAMLTQFAFFLGYFIFSAPAGAILGRIGYVRSLVLGLVIMASGCLMFAPAARHAVYPGFLLALFCVASGITILQVAANPYIAVLGSRETSHSRLTLAQAFNSLGTFTGPFIGALFLLQNGVTAPASTDPAQLAALRVHEAELVQQPFLVIACVLLALALLFWNLRRVPGPVAASASPNPFRRVLLTRPRLILGVVSIFVYVGAEVSIGSGLTNYLMLPSVLGPHTGAIGAMLAGLLHKANGFNAAQVAGTLVSLYWGLAMLGRFGGSFLLSRFTPGKVLCAAALTATTLVLYSASNTGLLAATTVLAVGLANSIMFPTIFTLALEGLGEETANGSALLCMAIVGGAIVPVIYGATADALGLGHALIVPACCYLVIAGYGLLMARRPA</sequence>